<organism evidence="3 4">
    <name type="scientific">Brachybacterium endophyticum</name>
    <dbReference type="NCBI Taxonomy" id="2182385"/>
    <lineage>
        <taxon>Bacteria</taxon>
        <taxon>Bacillati</taxon>
        <taxon>Actinomycetota</taxon>
        <taxon>Actinomycetes</taxon>
        <taxon>Micrococcales</taxon>
        <taxon>Dermabacteraceae</taxon>
        <taxon>Brachybacterium</taxon>
    </lineage>
</organism>
<evidence type="ECO:0000256" key="2">
    <source>
        <dbReference type="ARBA" id="ARBA00023002"/>
    </source>
</evidence>
<comment type="similarity">
    <text evidence="1">Belongs to the short-chain dehydrogenases/reductases (SDR) family.</text>
</comment>
<evidence type="ECO:0008006" key="5">
    <source>
        <dbReference type="Google" id="ProtNLM"/>
    </source>
</evidence>
<evidence type="ECO:0000313" key="4">
    <source>
        <dbReference type="Proteomes" id="UP000245590"/>
    </source>
</evidence>
<dbReference type="OrthoDB" id="4577644at2"/>
<evidence type="ECO:0000313" key="3">
    <source>
        <dbReference type="EMBL" id="PWH06392.1"/>
    </source>
</evidence>
<dbReference type="Pfam" id="PF00106">
    <property type="entry name" value="adh_short"/>
    <property type="match status" value="1"/>
</dbReference>
<keyword evidence="4" id="KW-1185">Reference proteome</keyword>
<proteinExistence type="inferred from homology"/>
<dbReference type="EMBL" id="QFKX01000002">
    <property type="protein sequence ID" value="PWH06392.1"/>
    <property type="molecule type" value="Genomic_DNA"/>
</dbReference>
<dbReference type="GO" id="GO:0016491">
    <property type="term" value="F:oxidoreductase activity"/>
    <property type="evidence" value="ECO:0007669"/>
    <property type="project" value="UniProtKB-KW"/>
</dbReference>
<dbReference type="InterPro" id="IPR036291">
    <property type="entry name" value="NAD(P)-bd_dom_sf"/>
</dbReference>
<name>A0A2U2RKJ1_9MICO</name>
<protein>
    <recommendedName>
        <fullName evidence="5">Dehydrogenase</fullName>
    </recommendedName>
</protein>
<dbReference type="PANTHER" id="PTHR24320:SF148">
    <property type="entry name" value="NAD(P)-BINDING ROSSMANN-FOLD SUPERFAMILY PROTEIN"/>
    <property type="match status" value="1"/>
</dbReference>
<gene>
    <name evidence="3" type="ORF">DEO23_05305</name>
</gene>
<dbReference type="SUPFAM" id="SSF51735">
    <property type="entry name" value="NAD(P)-binding Rossmann-fold domains"/>
    <property type="match status" value="1"/>
</dbReference>
<dbReference type="AlphaFoldDB" id="A0A2U2RKJ1"/>
<dbReference type="Gene3D" id="3.40.50.720">
    <property type="entry name" value="NAD(P)-binding Rossmann-like Domain"/>
    <property type="match status" value="1"/>
</dbReference>
<dbReference type="PRINTS" id="PR00081">
    <property type="entry name" value="GDHRDH"/>
</dbReference>
<dbReference type="InterPro" id="IPR002347">
    <property type="entry name" value="SDR_fam"/>
</dbReference>
<reference evidence="3 4" key="1">
    <citation type="submission" date="2018-05" db="EMBL/GenBank/DDBJ databases">
        <title>Brachybacterium sp. M1HQ-2T, whole genome shotgun sequence.</title>
        <authorList>
            <person name="Tuo L."/>
        </authorList>
    </citation>
    <scope>NUCLEOTIDE SEQUENCE [LARGE SCALE GENOMIC DNA]</scope>
    <source>
        <strain evidence="3 4">M1HQ-2</strain>
    </source>
</reference>
<dbReference type="RefSeq" id="WP_109274985.1">
    <property type="nucleotide sequence ID" value="NZ_QFKX01000002.1"/>
</dbReference>
<accession>A0A2U2RKJ1</accession>
<dbReference type="PANTHER" id="PTHR24320">
    <property type="entry name" value="RETINOL DEHYDROGENASE"/>
    <property type="match status" value="1"/>
</dbReference>
<keyword evidence="2" id="KW-0560">Oxidoreductase</keyword>
<dbReference type="Proteomes" id="UP000245590">
    <property type="component" value="Unassembled WGS sequence"/>
</dbReference>
<sequence length="304" mass="32683">MRTVMGWEHLREPDLSGRLIVLTGGSDGLCREAAVQLARWGADLVLPVRSIPKGEAVRERILRETGRPDAARLVRLDLASLASVREGASAIVETVGERGVDLLVHGAGTVTRRREETADGLERALAVNAVAPRLLTTLLRPLVRERVVLVGSNAHKAGRIDLGDMDFARTRWSIAASYGRSKLTAMLWALDLAEELRETGVDVQIAHPGWALTNIQRATGSDRLDSLVTAASRPIAMPAARGAESVLFAATQPLPHGSYVGPDGPTASRGRPTLLRRSAAACDVDLARRVTGWVDRRIEATGGR</sequence>
<evidence type="ECO:0000256" key="1">
    <source>
        <dbReference type="ARBA" id="ARBA00006484"/>
    </source>
</evidence>
<comment type="caution">
    <text evidence="3">The sequence shown here is derived from an EMBL/GenBank/DDBJ whole genome shotgun (WGS) entry which is preliminary data.</text>
</comment>